<feature type="chain" id="PRO_5017556101" evidence="2">
    <location>
        <begin position="18"/>
        <end position="311"/>
    </location>
</feature>
<dbReference type="InterPro" id="IPR029058">
    <property type="entry name" value="AB_hydrolase_fold"/>
</dbReference>
<feature type="signal peptide" evidence="2">
    <location>
        <begin position="1"/>
        <end position="17"/>
    </location>
</feature>
<name>A0A3E0EUC5_9FLAO</name>
<dbReference type="InterPro" id="IPR049492">
    <property type="entry name" value="BD-FAE-like_dom"/>
</dbReference>
<dbReference type="Proteomes" id="UP000257136">
    <property type="component" value="Unassembled WGS sequence"/>
</dbReference>
<gene>
    <name evidence="4" type="ORF">C8P67_101296</name>
</gene>
<dbReference type="EMBL" id="QUNI01000001">
    <property type="protein sequence ID" value="REH01812.1"/>
    <property type="molecule type" value="Genomic_DNA"/>
</dbReference>
<dbReference type="PANTHER" id="PTHR48081:SF13">
    <property type="entry name" value="ALPHA_BETA HYDROLASE"/>
    <property type="match status" value="1"/>
</dbReference>
<sequence>MKKLLLILFLSSIAVQAQTNYNADTTYTPKSVYNKEIKNYPFTSIAQSKRHPNVLEKKEIVYCKINDRKLHLDAYYTNQKNPVIVILHGGGWKSGNKSQMETFAQEMASKGFSCFTIEYRLSQEAKYPASIFDAKKAIQFIKINAKQFNADSTKIAILGCSSGGQMAALIGATNNNSTFENNDTNQKITSNVQAIVDIDGILAFKHPESEEGTVAELWLGGNYQEKPEVWQQASALTHTDKNTPPTLFINSSKKRFHAGRDNMIVILNQYKIYNEVKTFENSPHSFWFLNPWFDETVDTTVQFLNKIFKIN</sequence>
<dbReference type="PANTHER" id="PTHR48081">
    <property type="entry name" value="AB HYDROLASE SUPERFAMILY PROTEIN C4A8.06C"/>
    <property type="match status" value="1"/>
</dbReference>
<feature type="domain" description="BD-FAE-like" evidence="3">
    <location>
        <begin position="77"/>
        <end position="253"/>
    </location>
</feature>
<comment type="caution">
    <text evidence="4">The sequence shown here is derived from an EMBL/GenBank/DDBJ whole genome shotgun (WGS) entry which is preliminary data.</text>
</comment>
<dbReference type="GO" id="GO:0016787">
    <property type="term" value="F:hydrolase activity"/>
    <property type="evidence" value="ECO:0007669"/>
    <property type="project" value="UniProtKB-KW"/>
</dbReference>
<accession>A0A3E0EUC5</accession>
<dbReference type="SUPFAM" id="SSF53474">
    <property type="entry name" value="alpha/beta-Hydrolases"/>
    <property type="match status" value="1"/>
</dbReference>
<dbReference type="InterPro" id="IPR050300">
    <property type="entry name" value="GDXG_lipolytic_enzyme"/>
</dbReference>
<evidence type="ECO:0000256" key="1">
    <source>
        <dbReference type="ARBA" id="ARBA00022801"/>
    </source>
</evidence>
<evidence type="ECO:0000313" key="4">
    <source>
        <dbReference type="EMBL" id="REH01812.1"/>
    </source>
</evidence>
<evidence type="ECO:0000259" key="3">
    <source>
        <dbReference type="Pfam" id="PF20434"/>
    </source>
</evidence>
<keyword evidence="1" id="KW-0378">Hydrolase</keyword>
<evidence type="ECO:0000313" key="5">
    <source>
        <dbReference type="Proteomes" id="UP000257136"/>
    </source>
</evidence>
<evidence type="ECO:0000256" key="2">
    <source>
        <dbReference type="SAM" id="SignalP"/>
    </source>
</evidence>
<reference evidence="4 5" key="1">
    <citation type="submission" date="2018-08" db="EMBL/GenBank/DDBJ databases">
        <title>Genomic Encyclopedia of Archaeal and Bacterial Type Strains, Phase II (KMG-II): from individual species to whole genera.</title>
        <authorList>
            <person name="Goeker M."/>
        </authorList>
    </citation>
    <scope>NUCLEOTIDE SEQUENCE [LARGE SCALE GENOMIC DNA]</scope>
    <source>
        <strain evidence="4 5">DSM 100880</strain>
    </source>
</reference>
<organism evidence="4 5">
    <name type="scientific">Flavobacterium aquicola</name>
    <dbReference type="NCBI Taxonomy" id="1682742"/>
    <lineage>
        <taxon>Bacteria</taxon>
        <taxon>Pseudomonadati</taxon>
        <taxon>Bacteroidota</taxon>
        <taxon>Flavobacteriia</taxon>
        <taxon>Flavobacteriales</taxon>
        <taxon>Flavobacteriaceae</taxon>
        <taxon>Flavobacterium</taxon>
    </lineage>
</organism>
<keyword evidence="5" id="KW-1185">Reference proteome</keyword>
<dbReference type="Pfam" id="PF20434">
    <property type="entry name" value="BD-FAE"/>
    <property type="match status" value="1"/>
</dbReference>
<dbReference type="Gene3D" id="3.40.50.1820">
    <property type="entry name" value="alpha/beta hydrolase"/>
    <property type="match status" value="1"/>
</dbReference>
<proteinExistence type="predicted"/>
<dbReference type="OrthoDB" id="9777975at2"/>
<dbReference type="AlphaFoldDB" id="A0A3E0EUC5"/>
<protein>
    <submittedName>
        <fullName evidence="4">Acetyl esterase/lipase</fullName>
    </submittedName>
</protein>
<dbReference type="RefSeq" id="WP_115809624.1">
    <property type="nucleotide sequence ID" value="NZ_QUNI01000001.1"/>
</dbReference>
<keyword evidence="2" id="KW-0732">Signal</keyword>